<evidence type="ECO:0000256" key="2">
    <source>
        <dbReference type="SAM" id="SignalP"/>
    </source>
</evidence>
<sequence>MRGKIEASVWLYLMTLLYARMTFCGKGHISEADSKHEANISSGKFNRRRDFVSRLPNVALRGKQIQLQASSDEKVEEIDEAVVRPATPAKPVADSLVEIFEENFPNKPQEGNFNKSPFVNKNSTLTFAKSKYLTPKVVFLHSSSGKAQVTEKIQKFTNAHASSSKSRIISRVSIPGKHGPFNSSVFSWPTRIPFRGYQLQTIASANQRNHGGIVKANKANLMDRARNGINQDERVVILHKPIISRVLDNNSSLIRTLSPSKGVIHSTPISLPLKNVLPTNFPKDASFEKTVTDNENIHVIKGSPKSVSPPSQLFSVKNMLPVTRKVENIQEEPEVFDGLTHKNIYKQTKTSHFLTKDGHASKAHNVSIGILPSTAKKVSFHKNLSGEGKSPHVNLKSETHSNHHMKPKLVHSNNVWANVKSNTSLHLKSGTGVDLLKIKPKDKFLVANHNVTRGKHVSWPIDVHLGRNDTSLNNTKLKGNFTFPINPAAKKHFDDLIKFFNSFNSSSNKTSTEYSKLQQRLGKNFTCEAKVKMRHRIMEESLHKILKFIRQRKRPHPNGTSEEQGWKTEEPHLKHNLLLENETRLLEKGWRKIIKSKGFGSVRGSPLINSHPRLNHTKSWSTNNNLRISAGNTSDENLLQLMQNASQKELLRLEEDIINALSFVRSWNLSKPNKNERPQQQYGTNFHHTKYSKKHQHRVHSDNYRQEHHKQREPATKQKTQKKQLTKHLENTLEQTQLQIMRNMRNASRKELLKLENDIINALSHARLINVTHPNEKQSLRKLNHINMTDKDELENKISILKKGKGPTRLFYHQRLRRNIVPPGKFLIQRLRILRSETKLIIKDLVSWRLRSKTEPEIYRYILIRILL</sequence>
<dbReference type="Proteomes" id="UP001159428">
    <property type="component" value="Unassembled WGS sequence"/>
</dbReference>
<evidence type="ECO:0000313" key="4">
    <source>
        <dbReference type="Proteomes" id="UP001159428"/>
    </source>
</evidence>
<keyword evidence="4" id="KW-1185">Reference proteome</keyword>
<protein>
    <recommendedName>
        <fullName evidence="5">Ribosomal protein S3</fullName>
    </recommendedName>
</protein>
<dbReference type="AlphaFoldDB" id="A0AAU9XNS7"/>
<name>A0AAU9XNS7_9CNID</name>
<accession>A0AAU9XNS7</accession>
<evidence type="ECO:0000256" key="1">
    <source>
        <dbReference type="SAM" id="MobiDB-lite"/>
    </source>
</evidence>
<reference evidence="3 4" key="1">
    <citation type="submission" date="2022-05" db="EMBL/GenBank/DDBJ databases">
        <authorList>
            <consortium name="Genoscope - CEA"/>
            <person name="William W."/>
        </authorList>
    </citation>
    <scope>NUCLEOTIDE SEQUENCE [LARGE SCALE GENOMIC DNA]</scope>
</reference>
<comment type="caution">
    <text evidence="3">The sequence shown here is derived from an EMBL/GenBank/DDBJ whole genome shotgun (WGS) entry which is preliminary data.</text>
</comment>
<feature type="compositionally biased region" description="Basic and acidic residues" evidence="1">
    <location>
        <begin position="699"/>
        <end position="716"/>
    </location>
</feature>
<gene>
    <name evidence="3" type="ORF">PMEA_00025193</name>
</gene>
<organism evidence="3 4">
    <name type="scientific">Pocillopora meandrina</name>
    <dbReference type="NCBI Taxonomy" id="46732"/>
    <lineage>
        <taxon>Eukaryota</taxon>
        <taxon>Metazoa</taxon>
        <taxon>Cnidaria</taxon>
        <taxon>Anthozoa</taxon>
        <taxon>Hexacorallia</taxon>
        <taxon>Scleractinia</taxon>
        <taxon>Astrocoeniina</taxon>
        <taxon>Pocilloporidae</taxon>
        <taxon>Pocillopora</taxon>
    </lineage>
</organism>
<feature type="region of interest" description="Disordered" evidence="1">
    <location>
        <begin position="690"/>
        <end position="725"/>
    </location>
</feature>
<feature type="signal peptide" evidence="2">
    <location>
        <begin position="1"/>
        <end position="19"/>
    </location>
</feature>
<dbReference type="EMBL" id="CALNXJ010000049">
    <property type="protein sequence ID" value="CAH3151433.1"/>
    <property type="molecule type" value="Genomic_DNA"/>
</dbReference>
<evidence type="ECO:0008006" key="5">
    <source>
        <dbReference type="Google" id="ProtNLM"/>
    </source>
</evidence>
<evidence type="ECO:0000313" key="3">
    <source>
        <dbReference type="EMBL" id="CAH3151433.1"/>
    </source>
</evidence>
<keyword evidence="2" id="KW-0732">Signal</keyword>
<proteinExistence type="predicted"/>
<feature type="chain" id="PRO_5043347781" description="Ribosomal protein S3" evidence="2">
    <location>
        <begin position="20"/>
        <end position="868"/>
    </location>
</feature>